<comment type="caution">
    <text evidence="1">The sequence shown here is derived from an EMBL/GenBank/DDBJ whole genome shotgun (WGS) entry which is preliminary data.</text>
</comment>
<proteinExistence type="predicted"/>
<reference evidence="1" key="1">
    <citation type="submission" date="2021-06" db="EMBL/GenBank/DDBJ databases">
        <authorList>
            <person name="Kallberg Y."/>
            <person name="Tangrot J."/>
            <person name="Rosling A."/>
        </authorList>
    </citation>
    <scope>NUCLEOTIDE SEQUENCE</scope>
    <source>
        <strain evidence="1">87-6 pot B 2015</strain>
    </source>
</reference>
<dbReference type="Proteomes" id="UP000789375">
    <property type="component" value="Unassembled WGS sequence"/>
</dbReference>
<protein>
    <submittedName>
        <fullName evidence="1">16147_t:CDS:1</fullName>
    </submittedName>
</protein>
<evidence type="ECO:0000313" key="2">
    <source>
        <dbReference type="Proteomes" id="UP000789375"/>
    </source>
</evidence>
<keyword evidence="2" id="KW-1185">Reference proteome</keyword>
<gene>
    <name evidence="1" type="ORF">FMOSSE_LOCUS3878</name>
</gene>
<name>A0A9N8ZJK2_FUNMO</name>
<sequence length="603" mass="70986">MQSLCHDLKVEVFKYTTSPISLVATNRDWRAISQDPYTRAEWLIYKYGISHALFHAVRLGRSFLTVEVVQALLSKKAVFSRYFIQRLYKNFGTHDENLMKFKEQRDLNQINRIIRKETWGSSLHMEVFKILLIEGFSIFHNCEIKGNDMELFHLLSAGPLDVNYASQILRQNIDSIEDLILKYKFIPFPKRPKVVYEDTVEYAELMQARADEEHSLRYGYESNFQLDVVAGAILIHPDLISLWNKIGYYEICNDVNEIVMRGALLILFPLNPPNNWERPDVNTIVTRLKQLIKLGFHLTYNVLEEIFHLFEHRLNEIGDLLMNSIKEIFDESKSVIAESCLIWAIKPERNHEKTDLLKFLIDRIDQPEKALKNALDHYKVGFRFDFKSIKTTNEIRSLTVNSNLYYWILKSYGPSSEITQQCFDDIVESRTWIDLKLQGTSGSDGPIRLTTCAFNSICSIYLEFCNDKVPFKPCYLQYLQLVNNNEIIEPFFEMSLPITFGLQLKGTFPFDITYDYKRPKVDVQNHKRKSNVMNDNQQTTKERKNWYDLLKKYEEQILGNNFELTERFKNNFEKFWPLFIDYDQMNDGDDFVVEGTSSKRLKQ</sequence>
<dbReference type="EMBL" id="CAJVPP010000615">
    <property type="protein sequence ID" value="CAG8497879.1"/>
    <property type="molecule type" value="Genomic_DNA"/>
</dbReference>
<dbReference type="AlphaFoldDB" id="A0A9N8ZJK2"/>
<organism evidence="1 2">
    <name type="scientific">Funneliformis mosseae</name>
    <name type="common">Endomycorrhizal fungus</name>
    <name type="synonym">Glomus mosseae</name>
    <dbReference type="NCBI Taxonomy" id="27381"/>
    <lineage>
        <taxon>Eukaryota</taxon>
        <taxon>Fungi</taxon>
        <taxon>Fungi incertae sedis</taxon>
        <taxon>Mucoromycota</taxon>
        <taxon>Glomeromycotina</taxon>
        <taxon>Glomeromycetes</taxon>
        <taxon>Glomerales</taxon>
        <taxon>Glomeraceae</taxon>
        <taxon>Funneliformis</taxon>
    </lineage>
</organism>
<evidence type="ECO:0000313" key="1">
    <source>
        <dbReference type="EMBL" id="CAG8497879.1"/>
    </source>
</evidence>
<accession>A0A9N8ZJK2</accession>